<comment type="caution">
    <text evidence="2">The sequence shown here is derived from an EMBL/GenBank/DDBJ whole genome shotgun (WGS) entry which is preliminary data.</text>
</comment>
<keyword evidence="3" id="KW-1185">Reference proteome</keyword>
<dbReference type="Proteomes" id="UP000292695">
    <property type="component" value="Unassembled WGS sequence"/>
</dbReference>
<dbReference type="AlphaFoldDB" id="A0A4R0IDI1"/>
<dbReference type="EMBL" id="SJKA01000008">
    <property type="protein sequence ID" value="TCC30509.1"/>
    <property type="molecule type" value="Genomic_DNA"/>
</dbReference>
<sequence>MIQLDDATRRQATELVQVCELWCQQWRELSADQASEPVDNITYDMIARYMPLALQLLPDSPLVLAIDNMSESVPAFDDKKSRSPLTIRRAREHLSAIAIAIKGAYALDRRSPSLGTFEPRYGQVTAPLTKSAESPSRHGKPNTKQ</sequence>
<proteinExistence type="predicted"/>
<evidence type="ECO:0000256" key="1">
    <source>
        <dbReference type="SAM" id="MobiDB-lite"/>
    </source>
</evidence>
<dbReference type="RefSeq" id="WP_131292369.1">
    <property type="nucleotide sequence ID" value="NZ_SJKA01000008.1"/>
</dbReference>
<feature type="region of interest" description="Disordered" evidence="1">
    <location>
        <begin position="116"/>
        <end position="145"/>
    </location>
</feature>
<protein>
    <submittedName>
        <fullName evidence="2">Uncharacterized protein</fullName>
    </submittedName>
</protein>
<organism evidence="2 3">
    <name type="scientific">Kribbella sindirgiensis</name>
    <dbReference type="NCBI Taxonomy" id="1124744"/>
    <lineage>
        <taxon>Bacteria</taxon>
        <taxon>Bacillati</taxon>
        <taxon>Actinomycetota</taxon>
        <taxon>Actinomycetes</taxon>
        <taxon>Propionibacteriales</taxon>
        <taxon>Kribbellaceae</taxon>
        <taxon>Kribbella</taxon>
    </lineage>
</organism>
<gene>
    <name evidence="2" type="ORF">E0H50_24180</name>
</gene>
<reference evidence="2 3" key="1">
    <citation type="submission" date="2019-02" db="EMBL/GenBank/DDBJ databases">
        <title>Kribbella capetownensis sp. nov. and Kribbella speibonae sp. nov., isolated from soil.</title>
        <authorList>
            <person name="Curtis S.M."/>
            <person name="Norton I."/>
            <person name="Everest G.J."/>
            <person name="Meyers P.R."/>
        </authorList>
    </citation>
    <scope>NUCLEOTIDE SEQUENCE [LARGE SCALE GENOMIC DNA]</scope>
    <source>
        <strain evidence="2 3">DSM 27082</strain>
    </source>
</reference>
<name>A0A4R0IDI1_9ACTN</name>
<evidence type="ECO:0000313" key="3">
    <source>
        <dbReference type="Proteomes" id="UP000292695"/>
    </source>
</evidence>
<evidence type="ECO:0000313" key="2">
    <source>
        <dbReference type="EMBL" id="TCC30509.1"/>
    </source>
</evidence>
<accession>A0A4R0IDI1</accession>